<dbReference type="Gene3D" id="3.40.50.620">
    <property type="entry name" value="HUPs"/>
    <property type="match status" value="1"/>
</dbReference>
<evidence type="ECO:0000313" key="3">
    <source>
        <dbReference type="Proteomes" id="UP000269198"/>
    </source>
</evidence>
<comment type="caution">
    <text evidence="2">The sequence shown here is derived from an EMBL/GenBank/DDBJ whole genome shotgun (WGS) entry which is preliminary data.</text>
</comment>
<reference evidence="2 3" key="1">
    <citation type="submission" date="2018-11" db="EMBL/GenBank/DDBJ databases">
        <title>The genome draft of YIM 96095.</title>
        <authorList>
            <person name="Tang S.-K."/>
            <person name="Chunyu W.-X."/>
            <person name="Feng Y.-Z."/>
        </authorList>
    </citation>
    <scope>NUCLEOTIDE SEQUENCE [LARGE SCALE GENOMIC DNA]</scope>
    <source>
        <strain evidence="2 3">YIM 96095</strain>
    </source>
</reference>
<dbReference type="SUPFAM" id="SSF52402">
    <property type="entry name" value="Adenine nucleotide alpha hydrolases-like"/>
    <property type="match status" value="1"/>
</dbReference>
<organism evidence="2 3">
    <name type="scientific">Halostreptopolyspora alba</name>
    <dbReference type="NCBI Taxonomy" id="2487137"/>
    <lineage>
        <taxon>Bacteria</taxon>
        <taxon>Bacillati</taxon>
        <taxon>Actinomycetota</taxon>
        <taxon>Actinomycetes</taxon>
        <taxon>Streptosporangiales</taxon>
        <taxon>Nocardiopsidaceae</taxon>
        <taxon>Halostreptopolyspora</taxon>
    </lineage>
</organism>
<dbReference type="Pfam" id="PF00733">
    <property type="entry name" value="Asn_synthase"/>
    <property type="match status" value="1"/>
</dbReference>
<feature type="domain" description="Asparagine synthetase" evidence="1">
    <location>
        <begin position="244"/>
        <end position="481"/>
    </location>
</feature>
<dbReference type="AlphaFoldDB" id="A0A3N0E6M1"/>
<dbReference type="InterPro" id="IPR014729">
    <property type="entry name" value="Rossmann-like_a/b/a_fold"/>
</dbReference>
<protein>
    <recommendedName>
        <fullName evidence="1">Asparagine synthetase domain-containing protein</fullName>
    </recommendedName>
</protein>
<evidence type="ECO:0000313" key="2">
    <source>
        <dbReference type="EMBL" id="RNL83463.1"/>
    </source>
</evidence>
<proteinExistence type="predicted"/>
<sequence>MRFYLALTVSASERGATVPGYVIEAARQLATMVLPVPAASLRHGTWFSPDRHVALLSWTNEPRHDWLPDPLVNVTLDGQTGVLGITGHLNDPTGIDRLRTTSDLGTTLDHTGGAFGVFRALPSGIDAVTSITRTDPVYHCESNGLHLVSNRASLGHLVARAADEGPDGHLPPRPAYDIAPMQALVRHGFYLTDDTPFEGLTTLPELSTLRVRDGRAVILRRDPPQAAPTPARLSPLRSRRISELADTLVASVEPLRTHPDGVSVALSGGRDSRLIAATLYAAGIPFRATTTGVDDHPDVELAREICSRLGVAEHQVKAPDHGDSDSTLTEHLLPRTLRLVRMTEGMNSAFDSAISPESFELTARLSGSGSEVLRGGWLRDQPKLTKSALLGRLRTITQAQSPMMTHEANAAAHALFDEFSAAYAHDLVRALDELHLKFRTGRWLPGSRTATLSGSRVHHPFLDHRLQWQAMRVSPEWRWSEEVMYRLIERLAPPIARMPIANHPWRFDDRRGHTPLHRRARRSRPVRRATSAADAFHWHRPLGPNHVAAMRERILDTPELFRLADRRATERILDQAPTTPRTNQVWSLYTIAVLLSDEWLSPKSQTVDMERVRGPVL</sequence>
<dbReference type="Proteomes" id="UP000269198">
    <property type="component" value="Unassembled WGS sequence"/>
</dbReference>
<dbReference type="GO" id="GO:0006529">
    <property type="term" value="P:asparagine biosynthetic process"/>
    <property type="evidence" value="ECO:0007669"/>
    <property type="project" value="InterPro"/>
</dbReference>
<dbReference type="RefSeq" id="WP_123202170.1">
    <property type="nucleotide sequence ID" value="NZ_RJMB01000016.1"/>
</dbReference>
<dbReference type="InterPro" id="IPR001962">
    <property type="entry name" value="Asn_synthase"/>
</dbReference>
<dbReference type="GO" id="GO:0004066">
    <property type="term" value="F:asparagine synthase (glutamine-hydrolyzing) activity"/>
    <property type="evidence" value="ECO:0007669"/>
    <property type="project" value="InterPro"/>
</dbReference>
<evidence type="ECO:0000259" key="1">
    <source>
        <dbReference type="Pfam" id="PF00733"/>
    </source>
</evidence>
<accession>A0A3N0E6M1</accession>
<dbReference type="EMBL" id="RJMB01000016">
    <property type="protein sequence ID" value="RNL83463.1"/>
    <property type="molecule type" value="Genomic_DNA"/>
</dbReference>
<name>A0A3N0E6M1_9ACTN</name>
<keyword evidence="3" id="KW-1185">Reference proteome</keyword>
<dbReference type="OrthoDB" id="3491142at2"/>
<gene>
    <name evidence="2" type="ORF">EFW17_15775</name>
</gene>